<feature type="domain" description="Peptidase C1A papain C-terminal" evidence="1">
    <location>
        <begin position="65"/>
        <end position="252"/>
    </location>
</feature>
<dbReference type="InterPro" id="IPR038765">
    <property type="entry name" value="Papain-like_cys_pep_sf"/>
</dbReference>
<dbReference type="GO" id="GO:0008234">
    <property type="term" value="F:cysteine-type peptidase activity"/>
    <property type="evidence" value="ECO:0007669"/>
    <property type="project" value="InterPro"/>
</dbReference>
<dbReference type="Proteomes" id="UP001217500">
    <property type="component" value="Chromosome"/>
</dbReference>
<dbReference type="GO" id="GO:0006508">
    <property type="term" value="P:proteolysis"/>
    <property type="evidence" value="ECO:0007669"/>
    <property type="project" value="InterPro"/>
</dbReference>
<dbReference type="InterPro" id="IPR000668">
    <property type="entry name" value="Peptidase_C1A_C"/>
</dbReference>
<dbReference type="CDD" id="cd02619">
    <property type="entry name" value="Peptidase_C1"/>
    <property type="match status" value="1"/>
</dbReference>
<organism evidence="2 3">
    <name type="scientific">Gimibacter soli</name>
    <dbReference type="NCBI Taxonomy" id="3024400"/>
    <lineage>
        <taxon>Bacteria</taxon>
        <taxon>Pseudomonadati</taxon>
        <taxon>Pseudomonadota</taxon>
        <taxon>Alphaproteobacteria</taxon>
        <taxon>Kordiimonadales</taxon>
        <taxon>Temperatibacteraceae</taxon>
        <taxon>Gimibacter</taxon>
    </lineage>
</organism>
<keyword evidence="3" id="KW-1185">Reference proteome</keyword>
<evidence type="ECO:0000313" key="2">
    <source>
        <dbReference type="EMBL" id="WCL54735.1"/>
    </source>
</evidence>
<dbReference type="Gene3D" id="3.90.70.10">
    <property type="entry name" value="Cysteine proteinases"/>
    <property type="match status" value="1"/>
</dbReference>
<dbReference type="AlphaFoldDB" id="A0AAF0BML7"/>
<name>A0AAF0BML7_9PROT</name>
<dbReference type="SUPFAM" id="SSF54001">
    <property type="entry name" value="Cysteine proteinases"/>
    <property type="match status" value="1"/>
</dbReference>
<dbReference type="Pfam" id="PF00112">
    <property type="entry name" value="Peptidase_C1"/>
    <property type="match status" value="1"/>
</dbReference>
<evidence type="ECO:0000259" key="1">
    <source>
        <dbReference type="Pfam" id="PF00112"/>
    </source>
</evidence>
<gene>
    <name evidence="2" type="ORF">PH603_03045</name>
</gene>
<dbReference type="KEGG" id="gso:PH603_03045"/>
<dbReference type="EMBL" id="CP116805">
    <property type="protein sequence ID" value="WCL54735.1"/>
    <property type="molecule type" value="Genomic_DNA"/>
</dbReference>
<evidence type="ECO:0000313" key="3">
    <source>
        <dbReference type="Proteomes" id="UP001217500"/>
    </source>
</evidence>
<protein>
    <submittedName>
        <fullName evidence="2">C1 family peptidase</fullName>
    </submittedName>
</protein>
<proteinExistence type="predicted"/>
<sequence length="665" mass="73678">MTARPRSSVASNKEISSPTLTAAEDVRVLSVRPDTLDFRDRMFEPTLVEVPLRRTLDDYCSAGVPILDQGREGACTGFGLATMVHYLLRTRKVERSEDMVSPNMLYDMARRYDEWAGENYSGSSCRGAIKGWFKHGVCDTKLWPKSLGEAAVVNHAIATDASRRPLGAYFRVNHQDLVAMHCAITEAGILYASAAVHQGWQRVGKDGVIAYPGGNMIGGHAFAIVAYDEEGLWIQNSWGTKWGKKGFARISYEDWLANGSDVWAARLAVPTRRGAVDAVSSLAHGAAQIPALALSELRPHVINVGNDGKLDPKGDIGTTPETLAEIVRGDIPRLTKGWSKRRIVLYAHGGLVGKSNALQRVNDYRAAMLGAECYPLAFIWKTDFWTTVRNILADANRQRRPEGFIDDSRNFMLDRLDDLLEPAARTLGGKAVWNEMKENAELATLRKPGDGAARQLADLLAADKDIELHLVAHSAGSIFFARFVEYWTKTLGLPVATCTLWAPACTTALFKKHYLPAIDSGKIERFTLFTLTDQTEQNDNCAKIYNKSLLYLVSNAFEERFRIPIFRPDGEAILGMEKFVEKDKAIKALFKGKKAVHEWIRSPAGLPEGDPYASEAQHHGDFDDDRFTVKATLARILAAKKGFHGTVSFARSASSRRSMRERLSD</sequence>
<dbReference type="RefSeq" id="WP_289504454.1">
    <property type="nucleotide sequence ID" value="NZ_CP116805.1"/>
</dbReference>
<accession>A0AAF0BML7</accession>
<reference evidence="2" key="1">
    <citation type="submission" date="2023-01" db="EMBL/GenBank/DDBJ databases">
        <title>The genome sequence of Kordiimonadaceae bacterium 6D33.</title>
        <authorList>
            <person name="Liu Y."/>
        </authorList>
    </citation>
    <scope>NUCLEOTIDE SEQUENCE</scope>
    <source>
        <strain evidence="2">6D33</strain>
    </source>
</reference>